<dbReference type="EMBL" id="CAMAPF010000076">
    <property type="protein sequence ID" value="CAH9093616.1"/>
    <property type="molecule type" value="Genomic_DNA"/>
</dbReference>
<dbReference type="Proteomes" id="UP001152523">
    <property type="component" value="Unassembled WGS sequence"/>
</dbReference>
<gene>
    <name evidence="1" type="ORF">CEPIT_LOCUS12605</name>
</gene>
<evidence type="ECO:0000313" key="1">
    <source>
        <dbReference type="EMBL" id="CAH9093616.1"/>
    </source>
</evidence>
<organism evidence="1 2">
    <name type="scientific">Cuscuta epithymum</name>
    <dbReference type="NCBI Taxonomy" id="186058"/>
    <lineage>
        <taxon>Eukaryota</taxon>
        <taxon>Viridiplantae</taxon>
        <taxon>Streptophyta</taxon>
        <taxon>Embryophyta</taxon>
        <taxon>Tracheophyta</taxon>
        <taxon>Spermatophyta</taxon>
        <taxon>Magnoliopsida</taxon>
        <taxon>eudicotyledons</taxon>
        <taxon>Gunneridae</taxon>
        <taxon>Pentapetalae</taxon>
        <taxon>asterids</taxon>
        <taxon>lamiids</taxon>
        <taxon>Solanales</taxon>
        <taxon>Convolvulaceae</taxon>
        <taxon>Cuscuteae</taxon>
        <taxon>Cuscuta</taxon>
        <taxon>Cuscuta subgen. Cuscuta</taxon>
    </lineage>
</organism>
<comment type="caution">
    <text evidence="1">The sequence shown here is derived from an EMBL/GenBank/DDBJ whole genome shotgun (WGS) entry which is preliminary data.</text>
</comment>
<accession>A0AAV0D614</accession>
<dbReference type="AlphaFoldDB" id="A0AAV0D614"/>
<evidence type="ECO:0000313" key="2">
    <source>
        <dbReference type="Proteomes" id="UP001152523"/>
    </source>
</evidence>
<name>A0AAV0D614_9ASTE</name>
<keyword evidence="2" id="KW-1185">Reference proteome</keyword>
<proteinExistence type="predicted"/>
<protein>
    <submittedName>
        <fullName evidence="1">Uncharacterized protein</fullName>
    </submittedName>
</protein>
<sequence length="23" mass="2553">MRIARDQGRCGIATEAYYPNGPI</sequence>
<reference evidence="1" key="1">
    <citation type="submission" date="2022-07" db="EMBL/GenBank/DDBJ databases">
        <authorList>
            <person name="Macas J."/>
            <person name="Novak P."/>
            <person name="Neumann P."/>
        </authorList>
    </citation>
    <scope>NUCLEOTIDE SEQUENCE</scope>
</reference>